<dbReference type="Proteomes" id="UP000030392">
    <property type="component" value="Unassembled WGS sequence"/>
</dbReference>
<dbReference type="InterPro" id="IPR036702">
    <property type="entry name" value="ComB-like_sf"/>
</dbReference>
<keyword evidence="5 8" id="KW-0378">Hydrolase</keyword>
<comment type="similarity">
    <text evidence="2 8">Belongs to the ComB family.</text>
</comment>
<dbReference type="GO" id="GO:0050532">
    <property type="term" value="F:2-phosphosulfolactate phosphatase activity"/>
    <property type="evidence" value="ECO:0007669"/>
    <property type="project" value="UniProtKB-UniRule"/>
</dbReference>
<evidence type="ECO:0000256" key="7">
    <source>
        <dbReference type="ARBA" id="ARBA00033711"/>
    </source>
</evidence>
<comment type="catalytic activity">
    <reaction evidence="7 8">
        <text>(2R)-O-phospho-3-sulfolactate + H2O = (2R)-3-sulfolactate + phosphate</text>
        <dbReference type="Rhea" id="RHEA:23416"/>
        <dbReference type="ChEBI" id="CHEBI:15377"/>
        <dbReference type="ChEBI" id="CHEBI:15597"/>
        <dbReference type="ChEBI" id="CHEBI:43474"/>
        <dbReference type="ChEBI" id="CHEBI:58738"/>
        <dbReference type="EC" id="3.1.3.71"/>
    </reaction>
</comment>
<evidence type="ECO:0000256" key="4">
    <source>
        <dbReference type="ARBA" id="ARBA00021948"/>
    </source>
</evidence>
<dbReference type="SUPFAM" id="SSF142823">
    <property type="entry name" value="ComB-like"/>
    <property type="match status" value="1"/>
</dbReference>
<dbReference type="InterPro" id="IPR005238">
    <property type="entry name" value="ComB-like"/>
</dbReference>
<evidence type="ECO:0000256" key="2">
    <source>
        <dbReference type="ARBA" id="ARBA00009997"/>
    </source>
</evidence>
<comment type="cofactor">
    <cofactor evidence="1 8">
        <name>Mg(2+)</name>
        <dbReference type="ChEBI" id="CHEBI:18420"/>
    </cofactor>
</comment>
<sequence length="242" mass="26317">MKLSYFYVAADVPDGIIPESSVVIDVLRATTTIAWALENGADSVQVFADVDELKNQAKTFDSKEKILVGERGGKKLDGFDLGNSPLGVSPESVKGKRVFMSTTNGTRSLHRVRESKSLYTMALPNRKAIAERLKSDNPKEVWIVGSGWEGSYSLEDSLAAGALASLLMDQLESVQIVNDELMASIALWKNWENDVEGCLRIASHGQRLAGIGNHDDDFACCASLDNLSVIPKQIETGVLRSN</sequence>
<keyword evidence="6 8" id="KW-0460">Magnesium</keyword>
<evidence type="ECO:0000313" key="10">
    <source>
        <dbReference type="Proteomes" id="UP000030392"/>
    </source>
</evidence>
<dbReference type="PANTHER" id="PTHR37311:SF1">
    <property type="entry name" value="2-PHOSPHOSULFOLACTATE PHOSPHATASE-RELATED"/>
    <property type="match status" value="1"/>
</dbReference>
<evidence type="ECO:0000256" key="1">
    <source>
        <dbReference type="ARBA" id="ARBA00001946"/>
    </source>
</evidence>
<dbReference type="Pfam" id="PF04029">
    <property type="entry name" value="2-ph_phosp"/>
    <property type="match status" value="1"/>
</dbReference>
<evidence type="ECO:0000313" key="9">
    <source>
        <dbReference type="EMBL" id="KGG19452.1"/>
    </source>
</evidence>
<dbReference type="EMBL" id="JNAX01000015">
    <property type="protein sequence ID" value="KGG19452.1"/>
    <property type="molecule type" value="Genomic_DNA"/>
</dbReference>
<dbReference type="GO" id="GO:0000287">
    <property type="term" value="F:magnesium ion binding"/>
    <property type="evidence" value="ECO:0007669"/>
    <property type="project" value="UniProtKB-UniRule"/>
</dbReference>
<reference evidence="10" key="1">
    <citation type="journal article" date="2014" name="Sci. Data">
        <title>Genomes of diverse isolates of the marine cyanobacterium Prochlorococcus.</title>
        <authorList>
            <person name="Biller S."/>
            <person name="Berube P."/>
            <person name="Thompson J."/>
            <person name="Kelly L."/>
            <person name="Roggensack S."/>
            <person name="Awad L."/>
            <person name="Roache-Johnson K."/>
            <person name="Ding H."/>
            <person name="Giovannoni S.J."/>
            <person name="Moore L.R."/>
            <person name="Chisholm S.W."/>
        </authorList>
    </citation>
    <scope>NUCLEOTIDE SEQUENCE [LARGE SCALE GENOMIC DNA]</scope>
    <source>
        <strain evidence="10">PAC1</strain>
    </source>
</reference>
<evidence type="ECO:0000256" key="5">
    <source>
        <dbReference type="ARBA" id="ARBA00022801"/>
    </source>
</evidence>
<evidence type="ECO:0000256" key="6">
    <source>
        <dbReference type="ARBA" id="ARBA00022842"/>
    </source>
</evidence>
<organism evidence="9 10">
    <name type="scientific">Prochlorococcus marinus str. PAC1</name>
    <dbReference type="NCBI Taxonomy" id="59924"/>
    <lineage>
        <taxon>Bacteria</taxon>
        <taxon>Bacillati</taxon>
        <taxon>Cyanobacteriota</taxon>
        <taxon>Cyanophyceae</taxon>
        <taxon>Synechococcales</taxon>
        <taxon>Prochlorococcaceae</taxon>
        <taxon>Prochlorococcus</taxon>
    </lineage>
</organism>
<name>A0A0A2C1R8_PROMR</name>
<gene>
    <name evidence="8" type="primary">comB</name>
    <name evidence="9" type="ORF">EV03_1835</name>
</gene>
<dbReference type="FunFam" id="3.90.1560.10:FF:000001">
    <property type="entry name" value="Probable 2-phosphosulfolactate phosphatase"/>
    <property type="match status" value="1"/>
</dbReference>
<dbReference type="NCBIfam" id="NF002053">
    <property type="entry name" value="PRK00886.1-2"/>
    <property type="match status" value="1"/>
</dbReference>
<dbReference type="PANTHER" id="PTHR37311">
    <property type="entry name" value="2-PHOSPHOSULFOLACTATE PHOSPHATASE-RELATED"/>
    <property type="match status" value="1"/>
</dbReference>
<dbReference type="GO" id="GO:0050545">
    <property type="term" value="F:sulfopyruvate decarboxylase activity"/>
    <property type="evidence" value="ECO:0007669"/>
    <property type="project" value="TreeGrafter"/>
</dbReference>
<comment type="caution">
    <text evidence="9">The sequence shown here is derived from an EMBL/GenBank/DDBJ whole genome shotgun (WGS) entry which is preliminary data.</text>
</comment>
<protein>
    <recommendedName>
        <fullName evidence="4 8">Probable 2-phosphosulfolactate phosphatase</fullName>
        <ecNumber evidence="3 8">3.1.3.71</ecNumber>
    </recommendedName>
</protein>
<dbReference type="EC" id="3.1.3.71" evidence="3 8"/>
<dbReference type="HAMAP" id="MF_00490">
    <property type="entry name" value="ComB"/>
    <property type="match status" value="1"/>
</dbReference>
<evidence type="ECO:0000256" key="8">
    <source>
        <dbReference type="HAMAP-Rule" id="MF_00490"/>
    </source>
</evidence>
<proteinExistence type="inferred from homology"/>
<accession>A0A0A2C1R8</accession>
<dbReference type="Gene3D" id="3.90.1560.10">
    <property type="entry name" value="ComB-like"/>
    <property type="match status" value="1"/>
</dbReference>
<evidence type="ECO:0000256" key="3">
    <source>
        <dbReference type="ARBA" id="ARBA00012953"/>
    </source>
</evidence>
<dbReference type="RefSeq" id="WP_036907870.1">
    <property type="nucleotide sequence ID" value="NZ_CP138967.1"/>
</dbReference>
<dbReference type="AlphaFoldDB" id="A0A0A2C1R8"/>